<dbReference type="PANTHER" id="PTHR40640:SF1">
    <property type="entry name" value="ANCHORED GLYCOPROTEIN, PUTATIVE (AFU_ORTHOLOGUE AFUA_8G04860)-RELATED"/>
    <property type="match status" value="1"/>
</dbReference>
<dbReference type="OrthoDB" id="4991875at2759"/>
<feature type="signal peptide" evidence="2">
    <location>
        <begin position="1"/>
        <end position="22"/>
    </location>
</feature>
<evidence type="ECO:0008006" key="5">
    <source>
        <dbReference type="Google" id="ProtNLM"/>
    </source>
</evidence>
<name>A0A8H7TFQ9_9HELO</name>
<reference evidence="3" key="1">
    <citation type="submission" date="2021-02" db="EMBL/GenBank/DDBJ databases">
        <title>Genome sequence Cadophora malorum strain M34.</title>
        <authorList>
            <person name="Stefanovic E."/>
            <person name="Vu D."/>
            <person name="Scully C."/>
            <person name="Dijksterhuis J."/>
            <person name="Roader J."/>
            <person name="Houbraken J."/>
        </authorList>
    </citation>
    <scope>NUCLEOTIDE SEQUENCE</scope>
    <source>
        <strain evidence="3">M34</strain>
    </source>
</reference>
<comment type="caution">
    <text evidence="3">The sequence shown here is derived from an EMBL/GenBank/DDBJ whole genome shotgun (WGS) entry which is preliminary data.</text>
</comment>
<feature type="compositionally biased region" description="Low complexity" evidence="1">
    <location>
        <begin position="151"/>
        <end position="168"/>
    </location>
</feature>
<feature type="region of interest" description="Disordered" evidence="1">
    <location>
        <begin position="151"/>
        <end position="203"/>
    </location>
</feature>
<evidence type="ECO:0000313" key="4">
    <source>
        <dbReference type="Proteomes" id="UP000664132"/>
    </source>
</evidence>
<evidence type="ECO:0000256" key="2">
    <source>
        <dbReference type="SAM" id="SignalP"/>
    </source>
</evidence>
<dbReference type="EMBL" id="JAFJYH010000078">
    <property type="protein sequence ID" value="KAG4420754.1"/>
    <property type="molecule type" value="Genomic_DNA"/>
</dbReference>
<feature type="chain" id="PRO_5033990534" description="GPI anchored cell wall protein" evidence="2">
    <location>
        <begin position="23"/>
        <end position="224"/>
    </location>
</feature>
<sequence>MFFSTSTTIATLALASISLAQTSTVNLYIPGADTQSLIGEVVGTASSTTTYALQCLTPGEECGFRGQFTITENAATAKYTMPAENGEDGVLAFTGRIDCSLDSTISAVCVESFGGSEANFPGESTETYTGTDFQYMPVFITAGAAVGTGSTAASTTSSAGSSSQTQTSSGGGSSGSVKQTGTSTGALSVGTATSTSTAGVPALTGNKGRVFGGAAVVGAMALMG</sequence>
<keyword evidence="2" id="KW-0732">Signal</keyword>
<organism evidence="3 4">
    <name type="scientific">Cadophora malorum</name>
    <dbReference type="NCBI Taxonomy" id="108018"/>
    <lineage>
        <taxon>Eukaryota</taxon>
        <taxon>Fungi</taxon>
        <taxon>Dikarya</taxon>
        <taxon>Ascomycota</taxon>
        <taxon>Pezizomycotina</taxon>
        <taxon>Leotiomycetes</taxon>
        <taxon>Helotiales</taxon>
        <taxon>Ploettnerulaceae</taxon>
        <taxon>Cadophora</taxon>
    </lineage>
</organism>
<gene>
    <name evidence="3" type="ORF">IFR04_006140</name>
</gene>
<keyword evidence="4" id="KW-1185">Reference proteome</keyword>
<dbReference type="Proteomes" id="UP000664132">
    <property type="component" value="Unassembled WGS sequence"/>
</dbReference>
<evidence type="ECO:0000313" key="3">
    <source>
        <dbReference type="EMBL" id="KAG4420754.1"/>
    </source>
</evidence>
<protein>
    <recommendedName>
        <fullName evidence="5">GPI anchored cell wall protein</fullName>
    </recommendedName>
</protein>
<proteinExistence type="predicted"/>
<dbReference type="PANTHER" id="PTHR40640">
    <property type="entry name" value="ANCHORED GLYCOPROTEIN, PUTATIVE (AFU_ORTHOLOGUE AFUA_8G04860)-RELATED"/>
    <property type="match status" value="1"/>
</dbReference>
<evidence type="ECO:0000256" key="1">
    <source>
        <dbReference type="SAM" id="MobiDB-lite"/>
    </source>
</evidence>
<dbReference type="AlphaFoldDB" id="A0A8H7TFQ9"/>
<accession>A0A8H7TFQ9</accession>
<feature type="compositionally biased region" description="Low complexity" evidence="1">
    <location>
        <begin position="175"/>
        <end position="202"/>
    </location>
</feature>